<dbReference type="InterPro" id="IPR025711">
    <property type="entry name" value="PepSY"/>
</dbReference>
<dbReference type="Proteomes" id="UP000886674">
    <property type="component" value="Unassembled WGS sequence"/>
</dbReference>
<dbReference type="EMBL" id="JAEPCR010000129">
    <property type="protein sequence ID" value="MCG7980561.1"/>
    <property type="molecule type" value="Genomic_DNA"/>
</dbReference>
<dbReference type="AlphaFoldDB" id="A0A9E4TV53"/>
<dbReference type="Gene3D" id="3.10.450.40">
    <property type="match status" value="1"/>
</dbReference>
<accession>A0A9E4TV53</accession>
<evidence type="ECO:0000259" key="1">
    <source>
        <dbReference type="Pfam" id="PF03413"/>
    </source>
</evidence>
<proteinExistence type="predicted"/>
<organism evidence="2 3">
    <name type="scientific">Candidatus Thiodiazotropha taylori</name>
    <dbReference type="NCBI Taxonomy" id="2792791"/>
    <lineage>
        <taxon>Bacteria</taxon>
        <taxon>Pseudomonadati</taxon>
        <taxon>Pseudomonadota</taxon>
        <taxon>Gammaproteobacteria</taxon>
        <taxon>Chromatiales</taxon>
        <taxon>Sedimenticolaceae</taxon>
        <taxon>Candidatus Thiodiazotropha</taxon>
    </lineage>
</organism>
<feature type="domain" description="PepSY" evidence="1">
    <location>
        <begin position="28"/>
        <end position="80"/>
    </location>
</feature>
<gene>
    <name evidence="2" type="ORF">JAY77_20735</name>
</gene>
<dbReference type="Pfam" id="PF03413">
    <property type="entry name" value="PepSY"/>
    <property type="match status" value="1"/>
</dbReference>
<evidence type="ECO:0000313" key="2">
    <source>
        <dbReference type="EMBL" id="MCG7980561.1"/>
    </source>
</evidence>
<protein>
    <submittedName>
        <fullName evidence="2">Ribosome biogenesis GTPase RsgA</fullName>
    </submittedName>
</protein>
<comment type="caution">
    <text evidence="2">The sequence shown here is derived from an EMBL/GenBank/DDBJ whole genome shotgun (WGS) entry which is preliminary data.</text>
</comment>
<sequence length="88" mass="10108">MTNRTRFISKMLLCALLLVSSLYAKGDMSLDQAVEQAKQRLGGRVISAETRERDGKRVHNVRILTKDGKVRRLRINAEGGRRHYKGRR</sequence>
<evidence type="ECO:0000313" key="3">
    <source>
        <dbReference type="Proteomes" id="UP000886674"/>
    </source>
</evidence>
<reference evidence="2" key="1">
    <citation type="journal article" date="2021" name="Proc. Natl. Acad. Sci. U.S.A.">
        <title>Global biogeography of chemosynthetic symbionts reveals both localized and globally distributed symbiont groups. .</title>
        <authorList>
            <person name="Osvatic J.T."/>
            <person name="Wilkins L.G.E."/>
            <person name="Leibrecht L."/>
            <person name="Leray M."/>
            <person name="Zauner S."/>
            <person name="Polzin J."/>
            <person name="Camacho Y."/>
            <person name="Gros O."/>
            <person name="van Gils J.A."/>
            <person name="Eisen J.A."/>
            <person name="Petersen J.M."/>
            <person name="Yuen B."/>
        </authorList>
    </citation>
    <scope>NUCLEOTIDE SEQUENCE</scope>
    <source>
        <strain evidence="2">MAGclacostrist055</strain>
    </source>
</reference>
<name>A0A9E4TV53_9GAMM</name>